<feature type="domain" description="Knr4/Smi1-like" evidence="1">
    <location>
        <begin position="140"/>
        <end position="293"/>
    </location>
</feature>
<dbReference type="OrthoDB" id="2875031at2"/>
<evidence type="ECO:0000313" key="3">
    <source>
        <dbReference type="Proteomes" id="UP000284416"/>
    </source>
</evidence>
<dbReference type="AlphaFoldDB" id="A0A417YHJ7"/>
<dbReference type="Gene3D" id="3.40.1580.10">
    <property type="entry name" value="SMI1/KNR4-like"/>
    <property type="match status" value="1"/>
</dbReference>
<dbReference type="SMART" id="SM00860">
    <property type="entry name" value="SMI1_KNR4"/>
    <property type="match status" value="1"/>
</dbReference>
<dbReference type="Gene3D" id="1.10.10.10">
    <property type="entry name" value="Winged helix-like DNA-binding domain superfamily/Winged helix DNA-binding domain"/>
    <property type="match status" value="1"/>
</dbReference>
<keyword evidence="3" id="KW-1185">Reference proteome</keyword>
<reference evidence="2 3" key="1">
    <citation type="journal article" date="2017" name="Int. J. Syst. Evol. Microbiol.">
        <title>Bacillus notoginsengisoli sp. nov., a novel bacterium isolated from the rhizosphere of Panax notoginseng.</title>
        <authorList>
            <person name="Zhang M.Y."/>
            <person name="Cheng J."/>
            <person name="Cai Y."/>
            <person name="Zhang T.Y."/>
            <person name="Wu Y.Y."/>
            <person name="Manikprabhu D."/>
            <person name="Li W.J."/>
            <person name="Zhang Y.X."/>
        </authorList>
    </citation>
    <scope>NUCLEOTIDE SEQUENCE [LARGE SCALE GENOMIC DNA]</scope>
    <source>
        <strain evidence="2 3">JCM 30743</strain>
    </source>
</reference>
<dbReference type="SUPFAM" id="SSF46785">
    <property type="entry name" value="Winged helix' DNA-binding domain"/>
    <property type="match status" value="1"/>
</dbReference>
<comment type="caution">
    <text evidence="2">The sequence shown here is derived from an EMBL/GenBank/DDBJ whole genome shotgun (WGS) entry which is preliminary data.</text>
</comment>
<evidence type="ECO:0000259" key="1">
    <source>
        <dbReference type="SMART" id="SM00860"/>
    </source>
</evidence>
<dbReference type="InterPro" id="IPR036390">
    <property type="entry name" value="WH_DNA-bd_sf"/>
</dbReference>
<dbReference type="EMBL" id="QWEG01000019">
    <property type="protein sequence ID" value="RHW32433.1"/>
    <property type="molecule type" value="Genomic_DNA"/>
</dbReference>
<dbReference type="InterPro" id="IPR036388">
    <property type="entry name" value="WH-like_DNA-bd_sf"/>
</dbReference>
<gene>
    <name evidence="2" type="ORF">D1B31_21150</name>
</gene>
<dbReference type="RefSeq" id="WP_118924205.1">
    <property type="nucleotide sequence ID" value="NZ_QWEG01000019.1"/>
</dbReference>
<name>A0A417YHJ7_9BACI</name>
<dbReference type="Pfam" id="PF09346">
    <property type="entry name" value="SMI1_KNR4"/>
    <property type="match status" value="1"/>
</dbReference>
<evidence type="ECO:0000313" key="2">
    <source>
        <dbReference type="EMBL" id="RHW32433.1"/>
    </source>
</evidence>
<organism evidence="2 3">
    <name type="scientific">Neobacillus notoginsengisoli</name>
    <dbReference type="NCBI Taxonomy" id="1578198"/>
    <lineage>
        <taxon>Bacteria</taxon>
        <taxon>Bacillati</taxon>
        <taxon>Bacillota</taxon>
        <taxon>Bacilli</taxon>
        <taxon>Bacillales</taxon>
        <taxon>Bacillaceae</taxon>
        <taxon>Neobacillus</taxon>
    </lineage>
</organism>
<protein>
    <recommendedName>
        <fullName evidence="1">Knr4/Smi1-like domain-containing protein</fullName>
    </recommendedName>
</protein>
<dbReference type="InterPro" id="IPR037883">
    <property type="entry name" value="Knr4/Smi1-like_sf"/>
</dbReference>
<dbReference type="Proteomes" id="UP000284416">
    <property type="component" value="Unassembled WGS sequence"/>
</dbReference>
<sequence>MRLLFSVLRKIMEKKSFSHKTYNINESEFRDFLNMAIKRDYISVLKGRIENTYVLTKKGLEFLKSNMQFNREIPVDPKELPQWVRFEGEVYTPKNKKTEPEQNRYEPETIEYFHWSEVLHSTLNSIKNKGGIGDLFIDQPASESDVLQIESTIGFELPESFKRVVIDYSRQCDFYWNTQENSTCVLDDPNIYSTQGEPYRNRNILNGGLFDLGLWNLDKLIHLNDIRIDHDYLDEENEEFHFWSNSFIFSGDGMGNYFGIDRKYNIGEVIYLTNEKDFHGWRLGKSFESFMNNWIQIGCAGGFIKDYVALSSRHSPYINHKTTNSLKIKKWFEID</sequence>
<dbReference type="SUPFAM" id="SSF160631">
    <property type="entry name" value="SMI1/KNR4-like"/>
    <property type="match status" value="1"/>
</dbReference>
<proteinExistence type="predicted"/>
<accession>A0A417YHJ7</accession>
<dbReference type="InterPro" id="IPR018958">
    <property type="entry name" value="Knr4/Smi1-like_dom"/>
</dbReference>